<organism evidence="2 3">
    <name type="scientific">Pseudomonas syringae pv. primulae</name>
    <dbReference type="NCBI Taxonomy" id="251707"/>
    <lineage>
        <taxon>Bacteria</taxon>
        <taxon>Pseudomonadati</taxon>
        <taxon>Pseudomonadota</taxon>
        <taxon>Gammaproteobacteria</taxon>
        <taxon>Pseudomonadales</taxon>
        <taxon>Pseudomonadaceae</taxon>
        <taxon>Pseudomonas</taxon>
    </lineage>
</organism>
<dbReference type="PANTHER" id="PTHR45033:SF2">
    <property type="entry name" value="ZINC-TYPE ALCOHOL DEHYDROGENASE-LIKE PROTEIN C1773.06C"/>
    <property type="match status" value="1"/>
</dbReference>
<dbReference type="InterPro" id="IPR013149">
    <property type="entry name" value="ADH-like_C"/>
</dbReference>
<dbReference type="InterPro" id="IPR052711">
    <property type="entry name" value="Zinc_ADH-like"/>
</dbReference>
<dbReference type="InterPro" id="IPR036291">
    <property type="entry name" value="NAD(P)-bd_dom_sf"/>
</dbReference>
<accession>A0A3M3XTI3</accession>
<dbReference type="GO" id="GO:0016491">
    <property type="term" value="F:oxidoreductase activity"/>
    <property type="evidence" value="ECO:0007669"/>
    <property type="project" value="InterPro"/>
</dbReference>
<sequence length="419" mass="44726">MASATLVKLPSSASFANTCIDCNRSTDESPQSTCPAIVALQDNNPVDLRPFICNSVLPTMAPAPTSPNTLCVHLPDRWRHQMKAWLLNDFGLDNLVLGEAQTPVPKAGELLVKVGAVSLNFRDKAIVDGIYEPHRVPKPLIPVSDAAGTVVAVGEGISRFAVGDRVNSHLYSRWIDGPPRPDEPDYCFGSPLPGGLAEYMIIHEQSAVRAPEAMSDEEAATLPIAALTAWYALVDFGQIEAGQTVLVQGSGGVSIFAAQIATALGANVIATSSKDENLQAVKALGAVAGVNYRTHPEWAEEVLKLTDGKGVDLLLDVAGGDGINQSIAATKAGGRIAQIGFLTGQTSALNLMPMIFRQTTFRGIAVAPRSSFDRMNAFLNEHRIRPVIDHVYPFEQAREAYEHLARGAFGKVVIKVAQA</sequence>
<protein>
    <submittedName>
        <fullName evidence="2">Alcohol dehydrogenase</fullName>
    </submittedName>
</protein>
<name>A0A3M3XTI3_9PSED</name>
<dbReference type="CDD" id="cd08276">
    <property type="entry name" value="MDR7"/>
    <property type="match status" value="1"/>
</dbReference>
<dbReference type="Gene3D" id="3.40.50.720">
    <property type="entry name" value="NAD(P)-binding Rossmann-like Domain"/>
    <property type="match status" value="1"/>
</dbReference>
<dbReference type="PANTHER" id="PTHR45033">
    <property type="match status" value="1"/>
</dbReference>
<evidence type="ECO:0000313" key="2">
    <source>
        <dbReference type="EMBL" id="RMO72653.1"/>
    </source>
</evidence>
<feature type="domain" description="Enoyl reductase (ER)" evidence="1">
    <location>
        <begin position="91"/>
        <end position="414"/>
    </location>
</feature>
<dbReference type="InterPro" id="IPR011032">
    <property type="entry name" value="GroES-like_sf"/>
</dbReference>
<dbReference type="Pfam" id="PF00107">
    <property type="entry name" value="ADH_zinc_N"/>
    <property type="match status" value="1"/>
</dbReference>
<reference evidence="2 3" key="1">
    <citation type="submission" date="2018-08" db="EMBL/GenBank/DDBJ databases">
        <title>Recombination of ecologically and evolutionarily significant loci maintains genetic cohesion in the Pseudomonas syringae species complex.</title>
        <authorList>
            <person name="Dillon M."/>
            <person name="Thakur S."/>
            <person name="Almeida R.N.D."/>
            <person name="Weir B.S."/>
            <person name="Guttman D.S."/>
        </authorList>
    </citation>
    <scope>NUCLEOTIDE SEQUENCE [LARGE SCALE GENOMIC DNA]</scope>
    <source>
        <strain evidence="2 3">ICMP 2732</strain>
    </source>
</reference>
<dbReference type="InterPro" id="IPR020843">
    <property type="entry name" value="ER"/>
</dbReference>
<dbReference type="InterPro" id="IPR013154">
    <property type="entry name" value="ADH-like_N"/>
</dbReference>
<comment type="caution">
    <text evidence="2">The sequence shown here is derived from an EMBL/GenBank/DDBJ whole genome shotgun (WGS) entry which is preliminary data.</text>
</comment>
<dbReference type="AlphaFoldDB" id="A0A3M3XTI3"/>
<dbReference type="Proteomes" id="UP000281350">
    <property type="component" value="Unassembled WGS sequence"/>
</dbReference>
<dbReference type="SUPFAM" id="SSF50129">
    <property type="entry name" value="GroES-like"/>
    <property type="match status" value="1"/>
</dbReference>
<proteinExistence type="predicted"/>
<evidence type="ECO:0000313" key="3">
    <source>
        <dbReference type="Proteomes" id="UP000281350"/>
    </source>
</evidence>
<evidence type="ECO:0000259" key="1">
    <source>
        <dbReference type="SMART" id="SM00829"/>
    </source>
</evidence>
<dbReference type="Pfam" id="PF08240">
    <property type="entry name" value="ADH_N"/>
    <property type="match status" value="1"/>
</dbReference>
<dbReference type="SUPFAM" id="SSF51735">
    <property type="entry name" value="NAD(P)-binding Rossmann-fold domains"/>
    <property type="match status" value="1"/>
</dbReference>
<dbReference type="EMBL" id="RBPY01000147">
    <property type="protein sequence ID" value="RMO72653.1"/>
    <property type="molecule type" value="Genomic_DNA"/>
</dbReference>
<dbReference type="SMART" id="SM00829">
    <property type="entry name" value="PKS_ER"/>
    <property type="match status" value="1"/>
</dbReference>
<dbReference type="Gene3D" id="3.90.180.10">
    <property type="entry name" value="Medium-chain alcohol dehydrogenases, catalytic domain"/>
    <property type="match status" value="1"/>
</dbReference>
<gene>
    <name evidence="2" type="ORF">ALQ36_100482</name>
</gene>